<organism evidence="2 3">
    <name type="scientific">Hansschlegelia zhihuaiae</name>
    <dbReference type="NCBI Taxonomy" id="405005"/>
    <lineage>
        <taxon>Bacteria</taxon>
        <taxon>Pseudomonadati</taxon>
        <taxon>Pseudomonadota</taxon>
        <taxon>Alphaproteobacteria</taxon>
        <taxon>Hyphomicrobiales</taxon>
        <taxon>Methylopilaceae</taxon>
        <taxon>Hansschlegelia</taxon>
    </lineage>
</organism>
<dbReference type="RefSeq" id="WP_128779418.1">
    <property type="nucleotide sequence ID" value="NZ_RYFI01000031.1"/>
</dbReference>
<evidence type="ECO:0000256" key="1">
    <source>
        <dbReference type="SAM" id="MobiDB-lite"/>
    </source>
</evidence>
<feature type="region of interest" description="Disordered" evidence="1">
    <location>
        <begin position="1"/>
        <end position="27"/>
    </location>
</feature>
<comment type="caution">
    <text evidence="2">The sequence shown here is derived from an EMBL/GenBank/DDBJ whole genome shotgun (WGS) entry which is preliminary data.</text>
</comment>
<dbReference type="Pfam" id="PF10948">
    <property type="entry name" value="DUF2635"/>
    <property type="match status" value="1"/>
</dbReference>
<sequence>MSETKFVKPSVDGARIPDPAMGDDLPAEGRAVRWTPYWRRLEMRGDVIVSAAPTEGQASGDKPSASRPKLQPPARPAAPTAAPTLPGAGGA</sequence>
<protein>
    <submittedName>
        <fullName evidence="2">DUF2635 domain-containing protein</fullName>
    </submittedName>
</protein>
<evidence type="ECO:0000313" key="2">
    <source>
        <dbReference type="EMBL" id="RXF67688.1"/>
    </source>
</evidence>
<dbReference type="Proteomes" id="UP000289708">
    <property type="component" value="Unassembled WGS sequence"/>
</dbReference>
<dbReference type="OrthoDB" id="8005233at2"/>
<gene>
    <name evidence="2" type="ORF">EK403_21025</name>
</gene>
<reference evidence="2 3" key="1">
    <citation type="submission" date="2018-12" db="EMBL/GenBank/DDBJ databases">
        <title>bacterium Hansschlegelia zhihuaiae S113.</title>
        <authorList>
            <person name="He J."/>
        </authorList>
    </citation>
    <scope>NUCLEOTIDE SEQUENCE [LARGE SCALE GENOMIC DNA]</scope>
    <source>
        <strain evidence="2 3">S 113</strain>
    </source>
</reference>
<name>A0A4Q0M418_9HYPH</name>
<accession>A0A4Q0M418</accession>
<evidence type="ECO:0000313" key="3">
    <source>
        <dbReference type="Proteomes" id="UP000289708"/>
    </source>
</evidence>
<keyword evidence="3" id="KW-1185">Reference proteome</keyword>
<dbReference type="AlphaFoldDB" id="A0A4Q0M418"/>
<dbReference type="InterPro" id="IPR024400">
    <property type="entry name" value="DUF2635"/>
</dbReference>
<dbReference type="EMBL" id="RYFI01000031">
    <property type="protein sequence ID" value="RXF67688.1"/>
    <property type="molecule type" value="Genomic_DNA"/>
</dbReference>
<proteinExistence type="predicted"/>
<feature type="region of interest" description="Disordered" evidence="1">
    <location>
        <begin position="49"/>
        <end position="91"/>
    </location>
</feature>
<feature type="compositionally biased region" description="Low complexity" evidence="1">
    <location>
        <begin position="77"/>
        <end position="91"/>
    </location>
</feature>